<accession>A0A1G1TFU7</accession>
<evidence type="ECO:0000313" key="1">
    <source>
        <dbReference type="EMBL" id="OGX89749.1"/>
    </source>
</evidence>
<keyword evidence="2" id="KW-1185">Reference proteome</keyword>
<dbReference type="EMBL" id="MDZA01000247">
    <property type="protein sequence ID" value="OGX89749.1"/>
    <property type="molecule type" value="Genomic_DNA"/>
</dbReference>
<proteinExistence type="predicted"/>
<comment type="caution">
    <text evidence="1">The sequence shown here is derived from an EMBL/GenBank/DDBJ whole genome shotgun (WGS) entry which is preliminary data.</text>
</comment>
<evidence type="ECO:0000313" key="2">
    <source>
        <dbReference type="Proteomes" id="UP000177506"/>
    </source>
</evidence>
<dbReference type="Proteomes" id="UP000177506">
    <property type="component" value="Unassembled WGS sequence"/>
</dbReference>
<sequence>MQRDDAPVATGPHPLQQLPQGGVLAVLLVPDEDLPDVRVALEQGLVAAPHQHVHRRGGLVLGQVFYHGRGQNHVADERRLDEQDGRIGLGHGGG</sequence>
<organism evidence="1 2">
    <name type="scientific">Hymenobacter coccineus</name>
    <dbReference type="NCBI Taxonomy" id="1908235"/>
    <lineage>
        <taxon>Bacteria</taxon>
        <taxon>Pseudomonadati</taxon>
        <taxon>Bacteroidota</taxon>
        <taxon>Cytophagia</taxon>
        <taxon>Cytophagales</taxon>
        <taxon>Hymenobacteraceae</taxon>
        <taxon>Hymenobacter</taxon>
    </lineage>
</organism>
<gene>
    <name evidence="1" type="ORF">BEN49_24555</name>
</gene>
<dbReference type="AlphaFoldDB" id="A0A1G1TFU7"/>
<name>A0A1G1TFU7_9BACT</name>
<protein>
    <submittedName>
        <fullName evidence="1">Uncharacterized protein</fullName>
    </submittedName>
</protein>
<reference evidence="1 2" key="1">
    <citation type="submission" date="2016-08" db="EMBL/GenBank/DDBJ databases">
        <title>Hymenobacter coccineus sp. nov., Hymenobacter lapidarius sp. nov. and Hymenobacter glacialis sp. nov., isolated from Antarctic soil.</title>
        <authorList>
            <person name="Sedlacek I."/>
            <person name="Kralova S."/>
            <person name="Kyrova K."/>
            <person name="Maslanova I."/>
            <person name="Stankova E."/>
            <person name="Vrbovska V."/>
            <person name="Nemec M."/>
            <person name="Bartak M."/>
            <person name="Svec P."/>
            <person name="Busse H.-J."/>
            <person name="Pantucek R."/>
        </authorList>
    </citation>
    <scope>NUCLEOTIDE SEQUENCE [LARGE SCALE GENOMIC DNA]</scope>
    <source>
        <strain evidence="1 2">CCM 8649</strain>
    </source>
</reference>